<evidence type="ECO:0000313" key="1">
    <source>
        <dbReference type="EMBL" id="AKN77541.1"/>
    </source>
</evidence>
<dbReference type="EMBL" id="CP011913">
    <property type="protein sequence ID" value="AKN77541.1"/>
    <property type="molecule type" value="Genomic_DNA"/>
</dbReference>
<keyword evidence="2" id="KW-1185">Reference proteome</keyword>
<accession>A0ABN4H5G1</accession>
<gene>
    <name evidence="1" type="ORF">CulFRC58_1687</name>
</gene>
<evidence type="ECO:0000313" key="2">
    <source>
        <dbReference type="Proteomes" id="UP000036185"/>
    </source>
</evidence>
<reference evidence="1 2" key="1">
    <citation type="journal article" date="2014" name="Int. J. Syst. Evol. Microbiol.">
        <title>Draft Genome Sequence of Corynebacterium ulcerans FRC58, Isolated from the Bronchitic Aspiration of a Patient in France.</title>
        <authorList>
            <person name="Silva Ado S."/>
            <person name="Barauna R.A."/>
            <person name="de Sa P.C."/>
            <person name="das Gracas D.A."/>
            <person name="Carneiro A.R."/>
            <person name="Thouvenin M."/>
            <person name="Azevedo V."/>
            <person name="Badell E."/>
            <person name="Guiso N."/>
            <person name="da Silva A.L."/>
            <person name="Ramos R.T."/>
        </authorList>
    </citation>
    <scope>NUCLEOTIDE SEQUENCE [LARGE SCALE GENOMIC DNA]</scope>
    <source>
        <strain evidence="1 2">FRC58</strain>
    </source>
</reference>
<sequence length="52" mass="6155">MYLKNNPTRRRVVRRTFVLHYPDGDVAVEADLQVEETTAHFHLSNIKEKEMV</sequence>
<name>A0ABN4H5G1_CORUL</name>
<dbReference type="RefSeq" id="WP_158408060.1">
    <property type="nucleotide sequence ID" value="NZ_CP011913.1"/>
</dbReference>
<dbReference type="Proteomes" id="UP000036185">
    <property type="component" value="Chromosome"/>
</dbReference>
<proteinExistence type="predicted"/>
<organism evidence="1 2">
    <name type="scientific">Corynebacterium ulcerans FRC58</name>
    <dbReference type="NCBI Taxonomy" id="1408268"/>
    <lineage>
        <taxon>Bacteria</taxon>
        <taxon>Bacillati</taxon>
        <taxon>Actinomycetota</taxon>
        <taxon>Actinomycetes</taxon>
        <taxon>Mycobacteriales</taxon>
        <taxon>Corynebacteriaceae</taxon>
        <taxon>Corynebacterium</taxon>
    </lineage>
</organism>
<protein>
    <submittedName>
        <fullName evidence="1">Uncharacterized protein</fullName>
    </submittedName>
</protein>